<feature type="region of interest" description="Disordered" evidence="11">
    <location>
        <begin position="791"/>
        <end position="813"/>
    </location>
</feature>
<evidence type="ECO:0000256" key="7">
    <source>
        <dbReference type="ARBA" id="ARBA00023140"/>
    </source>
</evidence>
<dbReference type="KEGG" id="lak:106168533"/>
<dbReference type="Gene3D" id="3.40.50.720">
    <property type="entry name" value="NAD(P)-binding Rossmann-like Domain"/>
    <property type="match status" value="2"/>
</dbReference>
<keyword evidence="4" id="KW-0276">Fatty acid metabolism</keyword>
<gene>
    <name evidence="14" type="primary">LOC106168533</name>
</gene>
<dbReference type="OrthoDB" id="3592703at2759"/>
<dbReference type="Gene3D" id="3.10.129.10">
    <property type="entry name" value="Hotdog Thioesterase"/>
    <property type="match status" value="2"/>
</dbReference>
<dbReference type="PANTHER" id="PTHR45024:SF2">
    <property type="entry name" value="SCP2 DOMAIN-CONTAINING PROTEIN"/>
    <property type="match status" value="1"/>
</dbReference>
<feature type="domain" description="Ketoreductase" evidence="12">
    <location>
        <begin position="11"/>
        <end position="184"/>
    </location>
</feature>
<dbReference type="FunFam" id="3.10.129.10:FF:000013">
    <property type="entry name" value="Peroxisomal multifunctional enzyme type 2"/>
    <property type="match status" value="1"/>
</dbReference>
<dbReference type="Pfam" id="PF02036">
    <property type="entry name" value="SCP2"/>
    <property type="match status" value="1"/>
</dbReference>
<dbReference type="GO" id="GO:0016853">
    <property type="term" value="F:isomerase activity"/>
    <property type="evidence" value="ECO:0007669"/>
    <property type="project" value="UniProtKB-KW"/>
</dbReference>
<comment type="pathway">
    <text evidence="2">Lipid metabolism; fatty acid beta-oxidation.</text>
</comment>
<dbReference type="Gene3D" id="3.30.1050.10">
    <property type="entry name" value="SCP2 sterol-binding domain"/>
    <property type="match status" value="1"/>
</dbReference>
<dbReference type="GO" id="GO:0018812">
    <property type="term" value="F:3-hydroxyacyl-CoA dehydratase activity"/>
    <property type="evidence" value="ECO:0007669"/>
    <property type="project" value="UniProtKB-ARBA"/>
</dbReference>
<reference evidence="14" key="1">
    <citation type="submission" date="2025-08" db="UniProtKB">
        <authorList>
            <consortium name="RefSeq"/>
        </authorList>
    </citation>
    <scope>IDENTIFICATION</scope>
    <source>
        <tissue evidence="14">Gonads</tissue>
    </source>
</reference>
<evidence type="ECO:0000256" key="10">
    <source>
        <dbReference type="ARBA" id="ARBA00073497"/>
    </source>
</evidence>
<evidence type="ECO:0000256" key="1">
    <source>
        <dbReference type="ARBA" id="ARBA00004275"/>
    </source>
</evidence>
<dbReference type="PRINTS" id="PR00080">
    <property type="entry name" value="SDRFAMILY"/>
</dbReference>
<dbReference type="AlphaFoldDB" id="A0A1S3IY15"/>
<dbReference type="GeneID" id="106168533"/>
<dbReference type="PRINTS" id="PR00081">
    <property type="entry name" value="GDHRDH"/>
</dbReference>
<evidence type="ECO:0000256" key="9">
    <source>
        <dbReference type="ARBA" id="ARBA00023239"/>
    </source>
</evidence>
<evidence type="ECO:0000256" key="8">
    <source>
        <dbReference type="ARBA" id="ARBA00023235"/>
    </source>
</evidence>
<evidence type="ECO:0000313" key="14">
    <source>
        <dbReference type="RefSeq" id="XP_013403085.1"/>
    </source>
</evidence>
<dbReference type="InParanoid" id="A0A1S3IY15"/>
<dbReference type="SUPFAM" id="SSF54637">
    <property type="entry name" value="Thioesterase/thiol ester dehydrase-isomerase"/>
    <property type="match status" value="2"/>
</dbReference>
<dbReference type="GO" id="GO:0006635">
    <property type="term" value="P:fatty acid beta-oxidation"/>
    <property type="evidence" value="ECO:0007669"/>
    <property type="project" value="UniProtKB-UniPathway"/>
</dbReference>
<dbReference type="Pfam" id="PF01575">
    <property type="entry name" value="MaoC_dehydratas"/>
    <property type="match status" value="1"/>
</dbReference>
<dbReference type="PROSITE" id="PS00061">
    <property type="entry name" value="ADH_SHORT"/>
    <property type="match status" value="2"/>
</dbReference>
<dbReference type="Pfam" id="PF22622">
    <property type="entry name" value="MFE-2_hydrat-2_N"/>
    <property type="match status" value="1"/>
</dbReference>
<comment type="similarity">
    <text evidence="3">Belongs to the short-chain dehydrogenases/reductases (SDR) family.</text>
</comment>
<proteinExistence type="inferred from homology"/>
<dbReference type="InterPro" id="IPR003033">
    <property type="entry name" value="SCP2_sterol-bd_dom"/>
</dbReference>
<dbReference type="PANTHER" id="PTHR45024">
    <property type="entry name" value="DEHYDROGENASES, SHORT CHAIN"/>
    <property type="match status" value="1"/>
</dbReference>
<evidence type="ECO:0000256" key="6">
    <source>
        <dbReference type="ARBA" id="ARBA00023098"/>
    </source>
</evidence>
<keyword evidence="6" id="KW-0443">Lipid metabolism</keyword>
<dbReference type="InterPro" id="IPR020904">
    <property type="entry name" value="Sc_DH/Rdtase_CS"/>
</dbReference>
<dbReference type="RefSeq" id="XP_013403085.1">
    <property type="nucleotide sequence ID" value="XM_013547631.1"/>
</dbReference>
<evidence type="ECO:0000256" key="5">
    <source>
        <dbReference type="ARBA" id="ARBA00023002"/>
    </source>
</evidence>
<dbReference type="SMART" id="SM00822">
    <property type="entry name" value="PKS_KR"/>
    <property type="match status" value="1"/>
</dbReference>
<keyword evidence="13" id="KW-1185">Reference proteome</keyword>
<comment type="subcellular location">
    <subcellularLocation>
        <location evidence="1">Peroxisome</location>
    </subcellularLocation>
</comment>
<evidence type="ECO:0000313" key="13">
    <source>
        <dbReference type="Proteomes" id="UP000085678"/>
    </source>
</evidence>
<name>A0A1S3IY15_LINAN</name>
<dbReference type="InterPro" id="IPR002539">
    <property type="entry name" value="MaoC-like_dom"/>
</dbReference>
<evidence type="ECO:0000256" key="4">
    <source>
        <dbReference type="ARBA" id="ARBA00022832"/>
    </source>
</evidence>
<accession>A0A1S3IY15</accession>
<evidence type="ECO:0000256" key="11">
    <source>
        <dbReference type="SAM" id="MobiDB-lite"/>
    </source>
</evidence>
<dbReference type="Proteomes" id="UP000085678">
    <property type="component" value="Unplaced"/>
</dbReference>
<dbReference type="SUPFAM" id="SSF51735">
    <property type="entry name" value="NAD(P)-binding Rossmann-fold domains"/>
    <property type="match status" value="2"/>
</dbReference>
<dbReference type="InterPro" id="IPR036527">
    <property type="entry name" value="SCP2_sterol-bd_dom_sf"/>
</dbReference>
<keyword evidence="9" id="KW-0456">Lyase</keyword>
<keyword evidence="7" id="KW-0576">Peroxisome</keyword>
<dbReference type="InterPro" id="IPR002347">
    <property type="entry name" value="SDR_fam"/>
</dbReference>
<dbReference type="InterPro" id="IPR036291">
    <property type="entry name" value="NAD(P)-bd_dom_sf"/>
</dbReference>
<dbReference type="InterPro" id="IPR057326">
    <property type="entry name" value="KR_dom"/>
</dbReference>
<keyword evidence="8" id="KW-0413">Isomerase</keyword>
<evidence type="ECO:0000259" key="12">
    <source>
        <dbReference type="SMART" id="SM00822"/>
    </source>
</evidence>
<dbReference type="GO" id="GO:0016491">
    <property type="term" value="F:oxidoreductase activity"/>
    <property type="evidence" value="ECO:0007669"/>
    <property type="project" value="UniProtKB-KW"/>
</dbReference>
<dbReference type="FunCoup" id="A0A1S3IY15">
    <property type="interactions" value="1175"/>
</dbReference>
<dbReference type="UniPathway" id="UPA00659"/>
<organism evidence="13 14">
    <name type="scientific">Lingula anatina</name>
    <name type="common">Brachiopod</name>
    <name type="synonym">Lingula unguis</name>
    <dbReference type="NCBI Taxonomy" id="7574"/>
    <lineage>
        <taxon>Eukaryota</taxon>
        <taxon>Metazoa</taxon>
        <taxon>Spiralia</taxon>
        <taxon>Lophotrochozoa</taxon>
        <taxon>Brachiopoda</taxon>
        <taxon>Linguliformea</taxon>
        <taxon>Lingulata</taxon>
        <taxon>Lingulida</taxon>
        <taxon>Linguloidea</taxon>
        <taxon>Lingulidae</taxon>
        <taxon>Lingula</taxon>
    </lineage>
</organism>
<dbReference type="STRING" id="7574.A0A1S3IY15"/>
<dbReference type="GO" id="GO:0005777">
    <property type="term" value="C:peroxisome"/>
    <property type="evidence" value="ECO:0007669"/>
    <property type="project" value="UniProtKB-SubCell"/>
</dbReference>
<dbReference type="Pfam" id="PF00106">
    <property type="entry name" value="adh_short"/>
    <property type="match status" value="2"/>
</dbReference>
<dbReference type="InterPro" id="IPR054357">
    <property type="entry name" value="MFE-2_N"/>
</dbReference>
<dbReference type="SUPFAM" id="SSF55718">
    <property type="entry name" value="SCP-like"/>
    <property type="match status" value="1"/>
</dbReference>
<dbReference type="InterPro" id="IPR051687">
    <property type="entry name" value="Peroxisomal_Beta-Oxidation"/>
</dbReference>
<dbReference type="CDD" id="cd03448">
    <property type="entry name" value="HDE_HSD"/>
    <property type="match status" value="1"/>
</dbReference>
<dbReference type="Gene3D" id="1.10.287.4290">
    <property type="match status" value="2"/>
</dbReference>
<sequence>MADDSLRFDGRVVLVTGAGSGLGREYALEFGKRGASVVVNDLGGDMKGGGKGSAAADKVVEEIKAMGGKAVANYDSVENGESVVKTALDAYGRIDVVINNAGILRDRSFPRISDDDWDIIQRVHLRGSFSVSRAAWPHMKKNNYGRFILTTSSSGLYGNFGQANYSAAKMGLVGMGNTMAIEGKKNNILTNTIAPMASSRMTKSVMPPPVFEALSPTYVVPLVVYLCHESCEENGGLFEVAGGWMSKLRLERTQGALVRTKDGPLPAESVRDSWEKICDFTDATYPVAGPENTMLLMQKLEELKAEGEQNSDNSEKGLTSLIGKKIPAQSFTYNADDVILYALGGLGREYALEFGKRGASVVVNDLGGDMKGGGKGSAAADKVVEEIKAMGGKAVANYDSVENGESVVKTALDAYGRIDVVINNAGILRDRSFPRISDDDWDIIQRVHLRGSFAVSRAAWPHMKKNNYGRFILTTSSSGLYGNFGQANYSAAKMGLVGMGNTMAIEGKKNNILTNTIAPMASSRMTKSVMPPPVFEALSPTYVVPLVVYLCHESCEENGGLFEVAGGWMSKLRLERTQGALVRTKDGPLPAESVRDSWEKICDFTDATYPVAGPENTMLLMQKLEELKAEGEQNSDNSEKGLTSLIGKKIPAQSFTYNADDVILYALGVGASTKQPDHLKFLYEGSEDFSVIPSFAVIPAQAATGAALSSIGSMVDLTKLLHGEQYLEVFKPFPTSGTLKTQAVVSDVLDKGSGALVILDTDTYDESGEKLARNQFSLFFVGYGNFGGKRTSDKQINPSKTPSRAPDASIKEQTTKDQAALYRLCGDHNPLHIDPAFAAMGGFDSPILHGLCSFGYATRHVLKQYAGNDVSKFKAIKVRMAKPVLPGQTIQTDMWKDGNRIHFQSKVVENGTVALSGSFIDLADTSSSASVSSQPKLFLSLDLQSSPGKVYKGAPKNVKPGCTLTLADEDMVTLVKGKLNAQKAFFSGQLKVTGNVMLSQKLEMLFKQQAKL</sequence>
<dbReference type="InterPro" id="IPR029069">
    <property type="entry name" value="HotDog_dom_sf"/>
</dbReference>
<evidence type="ECO:0000256" key="3">
    <source>
        <dbReference type="ARBA" id="ARBA00006484"/>
    </source>
</evidence>
<dbReference type="CDD" id="cd05353">
    <property type="entry name" value="hydroxyacyl-CoA-like_DH_SDR_c-like"/>
    <property type="match status" value="2"/>
</dbReference>
<protein>
    <recommendedName>
        <fullName evidence="10">Peroxisomal multifunctional enzyme type 2</fullName>
    </recommendedName>
</protein>
<keyword evidence="5" id="KW-0560">Oxidoreductase</keyword>
<dbReference type="FunFam" id="3.40.50.720:FF:000185">
    <property type="entry name" value="peroxisomal multifunctional enzyme type 2"/>
    <property type="match status" value="2"/>
</dbReference>
<evidence type="ECO:0000256" key="2">
    <source>
        <dbReference type="ARBA" id="ARBA00005005"/>
    </source>
</evidence>